<dbReference type="EMBL" id="JAHUVW010000001">
    <property type="protein sequence ID" value="MBV7669835.1"/>
    <property type="molecule type" value="Genomic_DNA"/>
</dbReference>
<feature type="transmembrane region" description="Helical" evidence="11">
    <location>
        <begin position="308"/>
        <end position="331"/>
    </location>
</feature>
<gene>
    <name evidence="12" type="primary">murJ</name>
    <name evidence="12" type="ORF">STHAL_10110</name>
</gene>
<keyword evidence="2" id="KW-0813">Transport</keyword>
<comment type="caution">
    <text evidence="12">The sequence shown here is derived from an EMBL/GenBank/DDBJ whole genome shotgun (WGS) entry which is preliminary data.</text>
</comment>
<sequence length="718" mass="75613">MNAPYDGDRGQGAGGAGSSSGPPVPPGSGQGGGVPDPYLQHAYDHDPYRSQDLVAQDPVAEALYDRASHPPPPPGTYQEPQALYQQPPAAQYPPDPRLWAQTPPPEPAGPSRHLPYGDDAATQYVGVDDLVTRASDPPAEPDAFAHLFRDQEASGRPPAPPVEPEAAPAPTPPKSGGRASGILKSSALMAAGTLVSRLTGFVRSLVITAALGAALLGDSFTIAYTLPTMIYILTVGGGLNSVFVPQLVRSMKDDADGGEAYANRLLTLVMVTLGAIVALAVFASPWLIHMMSPTIANDAAANSVAVTFARYCLPTIFFMGVHVVMGQILNARGRFGAMMWTPVLNNIVMIVTFGLFIWVYGSSAESRMGVETIPPEGVRLLGIGTLLGLVVQALAMIPYLREAGFRFRPRFDWKGHGLGKTFRLAKWTVLFVLANQAGVIVVTQLATSAGKLSGKDGTGFLAYSNAQLIWGMPQAIITVSVMAALLPRISRAAHDNDPGAVRDDISQGLRNSAVAIVPVAFTFLALGLPMCTLLYASSGTEAARSMGFILMAFGLGLIPYSVQYVVLRGFYAYEDTRTPFYNTVIVAAVNAAVSALFYVVLPARWAVIGMAAAYGLAYAVGVGVAWRRLRNRLGGDLDGARVIRTYARLCLAAVPAAVIGGAVGFALLEVLGEGAGGSVVALVCGSVVLLGVFYVAARKMRIEELNGMVGMVRGRLGR</sequence>
<feature type="transmembrane region" description="Helical" evidence="11">
    <location>
        <begin position="548"/>
        <end position="567"/>
    </location>
</feature>
<feature type="compositionally biased region" description="Low complexity" evidence="10">
    <location>
        <begin position="77"/>
        <end position="89"/>
    </location>
</feature>
<organism evidence="12 13">
    <name type="scientific">Streptomyces halstedii</name>
    <dbReference type="NCBI Taxonomy" id="1944"/>
    <lineage>
        <taxon>Bacteria</taxon>
        <taxon>Bacillati</taxon>
        <taxon>Actinomycetota</taxon>
        <taxon>Actinomycetes</taxon>
        <taxon>Kitasatosporales</taxon>
        <taxon>Streptomycetaceae</taxon>
        <taxon>Streptomyces</taxon>
    </lineage>
</organism>
<dbReference type="InterPro" id="IPR052031">
    <property type="entry name" value="Membrane_Transporter-Flippase"/>
</dbReference>
<feature type="transmembrane region" description="Helical" evidence="11">
    <location>
        <begin position="579"/>
        <end position="599"/>
    </location>
</feature>
<feature type="transmembrane region" description="Helical" evidence="11">
    <location>
        <begin position="467"/>
        <end position="486"/>
    </location>
</feature>
<keyword evidence="8 11" id="KW-0472">Membrane</keyword>
<reference evidence="12 13" key="1">
    <citation type="submission" date="2021-07" db="EMBL/GenBank/DDBJ databases">
        <title>Sequencing Streptomyces halstedii LGO-A4 genome an citrus endophytic actinomycete.</title>
        <authorList>
            <person name="Samborskyy M."/>
            <person name="Scott N."/>
            <person name="Deglau R."/>
            <person name="Dickens S."/>
            <person name="Oliveira L.G."/>
        </authorList>
    </citation>
    <scope>NUCLEOTIDE SEQUENCE [LARGE SCALE GENOMIC DNA]</scope>
    <source>
        <strain evidence="12 13">LGO-A4</strain>
    </source>
</reference>
<keyword evidence="6" id="KW-0573">Peptidoglycan synthesis</keyword>
<feature type="binding site" evidence="9">
    <location>
        <position position="699"/>
    </location>
    <ligand>
        <name>ATP</name>
        <dbReference type="ChEBI" id="CHEBI:30616"/>
    </ligand>
</feature>
<keyword evidence="4 11" id="KW-0812">Transmembrane</keyword>
<feature type="transmembrane region" description="Helical" evidence="11">
    <location>
        <begin position="674"/>
        <end position="696"/>
    </location>
</feature>
<evidence type="ECO:0000313" key="12">
    <source>
        <dbReference type="EMBL" id="MBV7669835.1"/>
    </source>
</evidence>
<keyword evidence="13" id="KW-1185">Reference proteome</keyword>
<feature type="compositionally biased region" description="Pro residues" evidence="10">
    <location>
        <begin position="157"/>
        <end position="173"/>
    </location>
</feature>
<feature type="transmembrane region" description="Helical" evidence="11">
    <location>
        <begin position="265"/>
        <end position="288"/>
    </location>
</feature>
<feature type="transmembrane region" description="Helical" evidence="11">
    <location>
        <begin position="222"/>
        <end position="244"/>
    </location>
</feature>
<evidence type="ECO:0000256" key="3">
    <source>
        <dbReference type="ARBA" id="ARBA00022475"/>
    </source>
</evidence>
<dbReference type="RefSeq" id="WP_228868264.1">
    <property type="nucleotide sequence ID" value="NZ_JAHUVW010000001.1"/>
</dbReference>
<evidence type="ECO:0000256" key="4">
    <source>
        <dbReference type="ARBA" id="ARBA00022692"/>
    </source>
</evidence>
<dbReference type="InterPro" id="IPR004268">
    <property type="entry name" value="MurJ"/>
</dbReference>
<feature type="transmembrane region" description="Helical" evidence="11">
    <location>
        <begin position="512"/>
        <end position="536"/>
    </location>
</feature>
<feature type="transmembrane region" description="Helical" evidence="11">
    <location>
        <begin position="605"/>
        <end position="626"/>
    </location>
</feature>
<keyword evidence="5" id="KW-0133">Cell shape</keyword>
<keyword evidence="9" id="KW-0067">ATP-binding</keyword>
<name>A0ABS6TNM5_STRHA</name>
<keyword evidence="7 11" id="KW-1133">Transmembrane helix</keyword>
<feature type="compositionally biased region" description="Pro residues" evidence="10">
    <location>
        <begin position="90"/>
        <end position="108"/>
    </location>
</feature>
<dbReference type="CDD" id="cd13123">
    <property type="entry name" value="MATE_MurJ_like"/>
    <property type="match status" value="1"/>
</dbReference>
<feature type="transmembrane region" description="Helical" evidence="11">
    <location>
        <begin position="194"/>
        <end position="216"/>
    </location>
</feature>
<feature type="transmembrane region" description="Helical" evidence="11">
    <location>
        <begin position="343"/>
        <end position="360"/>
    </location>
</feature>
<evidence type="ECO:0000256" key="7">
    <source>
        <dbReference type="ARBA" id="ARBA00022989"/>
    </source>
</evidence>
<evidence type="ECO:0000256" key="8">
    <source>
        <dbReference type="ARBA" id="ARBA00023136"/>
    </source>
</evidence>
<evidence type="ECO:0000256" key="10">
    <source>
        <dbReference type="SAM" id="MobiDB-lite"/>
    </source>
</evidence>
<dbReference type="PRINTS" id="PR01806">
    <property type="entry name" value="VIRFACTRMVIN"/>
</dbReference>
<dbReference type="PANTHER" id="PTHR43549:SF3">
    <property type="entry name" value="MULTIDRUG RESISTANCE PROTEIN YPNP-RELATED"/>
    <property type="match status" value="1"/>
</dbReference>
<feature type="transmembrane region" description="Helical" evidence="11">
    <location>
        <begin position="424"/>
        <end position="447"/>
    </location>
</feature>
<evidence type="ECO:0000256" key="6">
    <source>
        <dbReference type="ARBA" id="ARBA00022984"/>
    </source>
</evidence>
<accession>A0ABS6TNM5</accession>
<dbReference type="PANTHER" id="PTHR43549">
    <property type="entry name" value="MULTIDRUG RESISTANCE PROTEIN YPNP-RELATED"/>
    <property type="match status" value="1"/>
</dbReference>
<dbReference type="Pfam" id="PF03023">
    <property type="entry name" value="MurJ"/>
    <property type="match status" value="1"/>
</dbReference>
<evidence type="ECO:0000256" key="5">
    <source>
        <dbReference type="ARBA" id="ARBA00022960"/>
    </source>
</evidence>
<feature type="transmembrane region" description="Helical" evidence="11">
    <location>
        <begin position="646"/>
        <end position="668"/>
    </location>
</feature>
<dbReference type="PROSITE" id="PS00107">
    <property type="entry name" value="PROTEIN_KINASE_ATP"/>
    <property type="match status" value="1"/>
</dbReference>
<evidence type="ECO:0000256" key="11">
    <source>
        <dbReference type="SAM" id="Phobius"/>
    </source>
</evidence>
<keyword evidence="3" id="KW-1003">Cell membrane</keyword>
<evidence type="ECO:0000256" key="2">
    <source>
        <dbReference type="ARBA" id="ARBA00022448"/>
    </source>
</evidence>
<comment type="subcellular location">
    <subcellularLocation>
        <location evidence="1">Cell membrane</location>
        <topology evidence="1">Multi-pass membrane protein</topology>
    </subcellularLocation>
</comment>
<evidence type="ECO:0000313" key="13">
    <source>
        <dbReference type="Proteomes" id="UP000735541"/>
    </source>
</evidence>
<feature type="region of interest" description="Disordered" evidence="10">
    <location>
        <begin position="152"/>
        <end position="179"/>
    </location>
</feature>
<feature type="transmembrane region" description="Helical" evidence="11">
    <location>
        <begin position="380"/>
        <end position="400"/>
    </location>
</feature>
<dbReference type="Proteomes" id="UP000735541">
    <property type="component" value="Unassembled WGS sequence"/>
</dbReference>
<evidence type="ECO:0000256" key="9">
    <source>
        <dbReference type="PROSITE-ProRule" id="PRU10141"/>
    </source>
</evidence>
<proteinExistence type="predicted"/>
<keyword evidence="9" id="KW-0547">Nucleotide-binding</keyword>
<dbReference type="InterPro" id="IPR017441">
    <property type="entry name" value="Protein_kinase_ATP_BS"/>
</dbReference>
<feature type="region of interest" description="Disordered" evidence="10">
    <location>
        <begin position="1"/>
        <end position="119"/>
    </location>
</feature>
<protein>
    <submittedName>
        <fullName evidence="12">Murein biosynthesis integral membrane protein MurJ</fullName>
    </submittedName>
</protein>
<evidence type="ECO:0000256" key="1">
    <source>
        <dbReference type="ARBA" id="ARBA00004651"/>
    </source>
</evidence>
<dbReference type="NCBIfam" id="TIGR01695">
    <property type="entry name" value="murJ_mviN"/>
    <property type="match status" value="1"/>
</dbReference>